<sequence length="447" mass="48364">MNTTRQIAEFACRTTFDDFDEDVVRHVKHVLLSGLGMTVAGVHTSAGKAVLAYVKECAAPEEVGVLGAGFRTSVEYATIANGTTSHATELEDDTREDSMYSVGVFPGVFALGEKLHVSGKEIIEAFVIAWDVASKLGLASTSMLKRGLATWSAFSTVGVAAASARMLKLDVEQTTMAVSLAASHACGLYKQVGAGAHLYESGLAGRNGVACGLLARHGLTGQPDILEIPLGYLDAVAGVTYPDLKLGAPYRALDIEMKRYPCCFSQMHIIDAFVQLVADLDPTPDTVESVQLDVGPSFMMAAARFQHPKDENEAKFSLAHSIACCFIDKKPWIESYTTERANDPAVKAFRDKVKVVLRSRWGSADAAPATLPIVVTLKDGTVHRRQTPRILDRHVLSEVEVLDKYMRSATVTLSRERAARIAQSILALENVPDIAETMMLLTYPDKV</sequence>
<evidence type="ECO:0000313" key="4">
    <source>
        <dbReference type="EMBL" id="RQT14951.1"/>
    </source>
</evidence>
<dbReference type="PANTHER" id="PTHR16943:SF8">
    <property type="entry name" value="2-METHYLCITRATE DEHYDRATASE"/>
    <property type="match status" value="1"/>
</dbReference>
<gene>
    <name evidence="4" type="ORF">DF051_17545</name>
</gene>
<dbReference type="GO" id="GO:0016829">
    <property type="term" value="F:lyase activity"/>
    <property type="evidence" value="ECO:0007669"/>
    <property type="project" value="InterPro"/>
</dbReference>
<dbReference type="RefSeq" id="WP_124580039.1">
    <property type="nucleotide sequence ID" value="NZ_QTQV01000009.1"/>
</dbReference>
<dbReference type="Gene3D" id="3.30.1330.120">
    <property type="entry name" value="2-methylcitrate dehydratase PrpD"/>
    <property type="match status" value="1"/>
</dbReference>
<proteinExistence type="inferred from homology"/>
<dbReference type="InterPro" id="IPR042183">
    <property type="entry name" value="MmgE/PrpD_sf_1"/>
</dbReference>
<feature type="domain" description="MmgE/PrpD C-terminal" evidence="3">
    <location>
        <begin position="260"/>
        <end position="428"/>
    </location>
</feature>
<dbReference type="AlphaFoldDB" id="A0A3N8PTQ5"/>
<dbReference type="InterPro" id="IPR045337">
    <property type="entry name" value="MmgE_PrpD_C"/>
</dbReference>
<comment type="similarity">
    <text evidence="1">Belongs to the PrpD family.</text>
</comment>
<dbReference type="EMBL" id="QTQV01000009">
    <property type="protein sequence ID" value="RQT14951.1"/>
    <property type="molecule type" value="Genomic_DNA"/>
</dbReference>
<organism evidence="4 5">
    <name type="scientific">Burkholderia contaminans</name>
    <dbReference type="NCBI Taxonomy" id="488447"/>
    <lineage>
        <taxon>Bacteria</taxon>
        <taxon>Pseudomonadati</taxon>
        <taxon>Pseudomonadota</taxon>
        <taxon>Betaproteobacteria</taxon>
        <taxon>Burkholderiales</taxon>
        <taxon>Burkholderiaceae</taxon>
        <taxon>Burkholderia</taxon>
        <taxon>Burkholderia cepacia complex</taxon>
    </lineage>
</organism>
<protein>
    <submittedName>
        <fullName evidence="4">MmgE/PrpD family protein</fullName>
    </submittedName>
</protein>
<dbReference type="Pfam" id="PF19305">
    <property type="entry name" value="MmgE_PrpD_C"/>
    <property type="match status" value="1"/>
</dbReference>
<dbReference type="InterPro" id="IPR042188">
    <property type="entry name" value="MmgE/PrpD_sf_2"/>
</dbReference>
<dbReference type="Gene3D" id="1.10.4100.10">
    <property type="entry name" value="2-methylcitrate dehydratase PrpD"/>
    <property type="match status" value="1"/>
</dbReference>
<dbReference type="Pfam" id="PF03972">
    <property type="entry name" value="MmgE_PrpD_N"/>
    <property type="match status" value="1"/>
</dbReference>
<feature type="domain" description="MmgE/PrpD N-terminal" evidence="2">
    <location>
        <begin position="5"/>
        <end position="238"/>
    </location>
</feature>
<dbReference type="PANTHER" id="PTHR16943">
    <property type="entry name" value="2-METHYLCITRATE DEHYDRATASE-RELATED"/>
    <property type="match status" value="1"/>
</dbReference>
<dbReference type="Proteomes" id="UP000277921">
    <property type="component" value="Unassembled WGS sequence"/>
</dbReference>
<accession>A0A3N8PTQ5</accession>
<dbReference type="InterPro" id="IPR045336">
    <property type="entry name" value="MmgE_PrpD_N"/>
</dbReference>
<evidence type="ECO:0000256" key="1">
    <source>
        <dbReference type="ARBA" id="ARBA00006174"/>
    </source>
</evidence>
<evidence type="ECO:0000259" key="2">
    <source>
        <dbReference type="Pfam" id="PF03972"/>
    </source>
</evidence>
<name>A0A3N8PTQ5_9BURK</name>
<reference evidence="4 5" key="1">
    <citation type="submission" date="2018-08" db="EMBL/GenBank/DDBJ databases">
        <title>Comparative analysis of Burkholderia isolates from Puerto Rico.</title>
        <authorList>
            <person name="Hall C."/>
            <person name="Sahl J."/>
            <person name="Wagner D."/>
        </authorList>
    </citation>
    <scope>NUCLEOTIDE SEQUENCE [LARGE SCALE GENOMIC DNA]</scope>
    <source>
        <strain evidence="4 5">Bp9025</strain>
    </source>
</reference>
<dbReference type="SUPFAM" id="SSF103378">
    <property type="entry name" value="2-methylcitrate dehydratase PrpD"/>
    <property type="match status" value="1"/>
</dbReference>
<evidence type="ECO:0000313" key="5">
    <source>
        <dbReference type="Proteomes" id="UP000277921"/>
    </source>
</evidence>
<comment type="caution">
    <text evidence="4">The sequence shown here is derived from an EMBL/GenBank/DDBJ whole genome shotgun (WGS) entry which is preliminary data.</text>
</comment>
<dbReference type="InterPro" id="IPR005656">
    <property type="entry name" value="MmgE_PrpD"/>
</dbReference>
<evidence type="ECO:0000259" key="3">
    <source>
        <dbReference type="Pfam" id="PF19305"/>
    </source>
</evidence>
<dbReference type="InterPro" id="IPR036148">
    <property type="entry name" value="MmgE/PrpD_sf"/>
</dbReference>